<keyword evidence="9" id="KW-1185">Reference proteome</keyword>
<accession>A0A1H5UQN3</accession>
<feature type="domain" description="TonB-dependent transporter Oar-like beta-barrel" evidence="7">
    <location>
        <begin position="251"/>
        <end position="1288"/>
    </location>
</feature>
<evidence type="ECO:0000256" key="6">
    <source>
        <dbReference type="ARBA" id="ARBA00023237"/>
    </source>
</evidence>
<organism evidence="8 9">
    <name type="scientific">Bryocella elongata</name>
    <dbReference type="NCBI Taxonomy" id="863522"/>
    <lineage>
        <taxon>Bacteria</taxon>
        <taxon>Pseudomonadati</taxon>
        <taxon>Acidobacteriota</taxon>
        <taxon>Terriglobia</taxon>
        <taxon>Terriglobales</taxon>
        <taxon>Acidobacteriaceae</taxon>
        <taxon>Bryocella</taxon>
    </lineage>
</organism>
<keyword evidence="8" id="KW-0121">Carboxypeptidase</keyword>
<dbReference type="OrthoDB" id="97893at2"/>
<reference evidence="8 9" key="1">
    <citation type="submission" date="2016-10" db="EMBL/GenBank/DDBJ databases">
        <authorList>
            <person name="de Groot N.N."/>
        </authorList>
    </citation>
    <scope>NUCLEOTIDE SEQUENCE [LARGE SCALE GENOMIC DNA]</scope>
    <source>
        <strain evidence="8 9">DSM 22489</strain>
    </source>
</reference>
<keyword evidence="8" id="KW-0378">Hydrolase</keyword>
<keyword evidence="2" id="KW-0813">Transport</keyword>
<dbReference type="Pfam" id="PF13620">
    <property type="entry name" value="CarboxypepD_reg"/>
    <property type="match status" value="1"/>
</dbReference>
<dbReference type="PANTHER" id="PTHR30069:SF46">
    <property type="entry name" value="OAR PROTEIN"/>
    <property type="match status" value="1"/>
</dbReference>
<sequence length="1295" mass="139095">MRRIVQSVLRMSRITKLSLLLFVAMLGYTIFASAQTSQGFTGQVADPTNAVIPSAKVTIHNEGTGVEKRATTTSSGNYAVPFLDPGVYDIKVEAPGFKSLTKTKITLTTDQTVAVNFSLQVGDISQSITVDASGDVLDYVKADRGDVVEQQRISQLPVLAGDAFNLAGLSAGVVNTIGPANYNSYNQTAQSISIHGAGIELNVDGASDLSMTGAQNYAYDPPNDAVKEFKITTNAYDAVAGRSPGGAIDLTLKSGGQQIHGDAYETMRRGFLDANSSVNNASRALNGPLPQYNKPQHTQDYFGFEADGPVVLPKIWAKQRQTFFMIAYREIKNLAGTPGSSSVPTQAMIGNGTQYPGQGDFSALLTANGAAFNQPIYDPSSETACTANNTDNGSYATKNPHVCRYQFGYGPGSTPGPQGNPVLIGSPNVIPANRMNPAAMAVLSWYAYPNQPATPTTANDLNNNFFHNNVSTNLERNYIVKFDQNIDENDTIYVAGRLWTEFGTNEQGTPRTNVNAAHPGDNWSGYGAHYTSRYRDPSLLVGWTHTFNANLVNSFKGSILVTDQTDFTGPANGFNPSNLGLPASLAAANPTYFDRFPLFNINSFQTLGSLTGLERGDNELSILDVLSFTHKNHSLRAGFDLRPSQYSQRSGGGYGAQFTVGKGWTQQWDTVVTGGATGISTPSGYSGNAAASLLLGTSDSGSAVSQPANYYSIHYYAGFLQDDWKVNPKLTMNLGVRWDQMGGYVDRQNRQISGFDTSDVNPISSLINASTLPINGQLLGGITFAGVNGNLRAPFRSVFWQFGPRAGFAYVLNTKTVVRGGMGLYYIDDANGGSGGSFASPQTGYASTTTYSGTNDNGQTPLVNFSNPFPVLQTPLGNCGGNETQCLTTNAGQTLTFINPKFYPPPFTQFSLGVERQFTANDTLEVSYTGSRGYDTQYSDDINHISSSAQAACDPERGGMQTNCTSGASTGTGGYVTNPFKGLAPFAASGSYYTAATIQRINFTRPFPIFTAITESSLNGGKYWYNGLEASFNHRVSRGLTLHATYTYSKAMQSGGYADTVNRVPLRTISSSDNPHRITVSDIYKLPFGRGYGFFPAMNRLADLLVGGWQVASIFTYQSGFPATISGYEINPTANGGYILPRKRFYPGQTDPYHAGKYAPTNSYIQAFKPCVGTRDPNTGVVTLTAYAVAAGCGSANFIPVISGYGVTPNVIYTGIRLQRIVTLDANISKNFKIYDRLGFQLRMDAFNALNHVIQSTTGFDTSSGDSNFGTYQMGTAGGGNYLNRQVQLTGRLIW</sequence>
<dbReference type="Pfam" id="PF25183">
    <property type="entry name" value="OMP_b-brl_4"/>
    <property type="match status" value="1"/>
</dbReference>
<dbReference type="Gene3D" id="2.40.170.20">
    <property type="entry name" value="TonB-dependent receptor, beta-barrel domain"/>
    <property type="match status" value="1"/>
</dbReference>
<keyword evidence="6" id="KW-0998">Cell outer membrane</keyword>
<evidence type="ECO:0000256" key="5">
    <source>
        <dbReference type="ARBA" id="ARBA00023136"/>
    </source>
</evidence>
<dbReference type="SUPFAM" id="SSF49464">
    <property type="entry name" value="Carboxypeptidase regulatory domain-like"/>
    <property type="match status" value="1"/>
</dbReference>
<gene>
    <name evidence="8" type="ORF">SAMN05421819_1139</name>
</gene>
<dbReference type="PANTHER" id="PTHR30069">
    <property type="entry name" value="TONB-DEPENDENT OUTER MEMBRANE RECEPTOR"/>
    <property type="match status" value="1"/>
</dbReference>
<dbReference type="RefSeq" id="WP_103931956.1">
    <property type="nucleotide sequence ID" value="NZ_FNVA01000001.1"/>
</dbReference>
<keyword evidence="8" id="KW-0645">Protease</keyword>
<keyword evidence="4" id="KW-0812">Transmembrane</keyword>
<keyword evidence="3" id="KW-1134">Transmembrane beta strand</keyword>
<evidence type="ECO:0000256" key="2">
    <source>
        <dbReference type="ARBA" id="ARBA00022448"/>
    </source>
</evidence>
<dbReference type="Proteomes" id="UP000236728">
    <property type="component" value="Unassembled WGS sequence"/>
</dbReference>
<proteinExistence type="predicted"/>
<evidence type="ECO:0000313" key="9">
    <source>
        <dbReference type="Proteomes" id="UP000236728"/>
    </source>
</evidence>
<dbReference type="GO" id="GO:0004180">
    <property type="term" value="F:carboxypeptidase activity"/>
    <property type="evidence" value="ECO:0007669"/>
    <property type="project" value="UniProtKB-KW"/>
</dbReference>
<evidence type="ECO:0000313" key="8">
    <source>
        <dbReference type="EMBL" id="SEF77339.1"/>
    </source>
</evidence>
<dbReference type="GO" id="GO:0015344">
    <property type="term" value="F:siderophore uptake transmembrane transporter activity"/>
    <property type="evidence" value="ECO:0007669"/>
    <property type="project" value="TreeGrafter"/>
</dbReference>
<dbReference type="EMBL" id="FNVA01000001">
    <property type="protein sequence ID" value="SEF77339.1"/>
    <property type="molecule type" value="Genomic_DNA"/>
</dbReference>
<dbReference type="InterPro" id="IPR008969">
    <property type="entry name" value="CarboxyPept-like_regulatory"/>
</dbReference>
<name>A0A1H5UQN3_9BACT</name>
<dbReference type="InterPro" id="IPR036942">
    <property type="entry name" value="Beta-barrel_TonB_sf"/>
</dbReference>
<dbReference type="SUPFAM" id="SSF56935">
    <property type="entry name" value="Porins"/>
    <property type="match status" value="1"/>
</dbReference>
<comment type="subcellular location">
    <subcellularLocation>
        <location evidence="1">Cell outer membrane</location>
        <topology evidence="1">Multi-pass membrane protein</topology>
    </subcellularLocation>
</comment>
<dbReference type="InterPro" id="IPR039426">
    <property type="entry name" value="TonB-dep_rcpt-like"/>
</dbReference>
<dbReference type="GO" id="GO:0009279">
    <property type="term" value="C:cell outer membrane"/>
    <property type="evidence" value="ECO:0007669"/>
    <property type="project" value="UniProtKB-SubCell"/>
</dbReference>
<dbReference type="GO" id="GO:0044718">
    <property type="term" value="P:siderophore transmembrane transport"/>
    <property type="evidence" value="ECO:0007669"/>
    <property type="project" value="TreeGrafter"/>
</dbReference>
<evidence type="ECO:0000256" key="4">
    <source>
        <dbReference type="ARBA" id="ARBA00022692"/>
    </source>
</evidence>
<protein>
    <submittedName>
        <fullName evidence="8">Carboxypeptidase regulatory-like domain-containing protein</fullName>
    </submittedName>
</protein>
<dbReference type="InterPro" id="IPR057601">
    <property type="entry name" value="Oar-like_b-barrel"/>
</dbReference>
<evidence type="ECO:0000256" key="3">
    <source>
        <dbReference type="ARBA" id="ARBA00022452"/>
    </source>
</evidence>
<keyword evidence="5" id="KW-0472">Membrane</keyword>
<evidence type="ECO:0000256" key="1">
    <source>
        <dbReference type="ARBA" id="ARBA00004571"/>
    </source>
</evidence>
<dbReference type="Gene3D" id="2.60.40.1120">
    <property type="entry name" value="Carboxypeptidase-like, regulatory domain"/>
    <property type="match status" value="1"/>
</dbReference>
<evidence type="ECO:0000259" key="7">
    <source>
        <dbReference type="Pfam" id="PF25183"/>
    </source>
</evidence>